<dbReference type="InterPro" id="IPR007110">
    <property type="entry name" value="Ig-like_dom"/>
</dbReference>
<keyword evidence="1" id="KW-0472">Membrane</keyword>
<evidence type="ECO:0000313" key="4">
    <source>
        <dbReference type="Proteomes" id="UP001529510"/>
    </source>
</evidence>
<dbReference type="FunFam" id="2.60.40.10:FF:002431">
    <property type="entry name" value="Si:ch211-222k6.3"/>
    <property type="match status" value="1"/>
</dbReference>
<keyword evidence="4" id="KW-1185">Reference proteome</keyword>
<dbReference type="PANTHER" id="PTHR21063">
    <property type="entry name" value="LFA-3"/>
    <property type="match status" value="1"/>
</dbReference>
<proteinExistence type="predicted"/>
<dbReference type="InterPro" id="IPR036179">
    <property type="entry name" value="Ig-like_dom_sf"/>
</dbReference>
<dbReference type="Gene3D" id="2.60.40.10">
    <property type="entry name" value="Immunoglobulins"/>
    <property type="match status" value="3"/>
</dbReference>
<dbReference type="PANTHER" id="PTHR21063:SF4">
    <property type="entry name" value="CD48 ANTIGEN-RELATED"/>
    <property type="match status" value="1"/>
</dbReference>
<gene>
    <name evidence="3" type="ORF">M9458_055249</name>
</gene>
<feature type="domain" description="Ig-like" evidence="2">
    <location>
        <begin position="247"/>
        <end position="329"/>
    </location>
</feature>
<dbReference type="CDD" id="cd00096">
    <property type="entry name" value="Ig"/>
    <property type="match status" value="1"/>
</dbReference>
<comment type="caution">
    <text evidence="3">The sequence shown here is derived from an EMBL/GenBank/DDBJ whole genome shotgun (WGS) entry which is preliminary data.</text>
</comment>
<dbReference type="Proteomes" id="UP001529510">
    <property type="component" value="Unassembled WGS sequence"/>
</dbReference>
<evidence type="ECO:0000256" key="1">
    <source>
        <dbReference type="SAM" id="Phobius"/>
    </source>
</evidence>
<feature type="transmembrane region" description="Helical" evidence="1">
    <location>
        <begin position="335"/>
        <end position="357"/>
    </location>
</feature>
<dbReference type="EMBL" id="JAMKFB020000430">
    <property type="protein sequence ID" value="KAL0149461.1"/>
    <property type="molecule type" value="Genomic_DNA"/>
</dbReference>
<dbReference type="InterPro" id="IPR013783">
    <property type="entry name" value="Ig-like_fold"/>
</dbReference>
<dbReference type="PROSITE" id="PS50835">
    <property type="entry name" value="IG_LIKE"/>
    <property type="match status" value="1"/>
</dbReference>
<dbReference type="SMART" id="SM00409">
    <property type="entry name" value="IG"/>
    <property type="match status" value="2"/>
</dbReference>
<sequence>MEGDSVTLNTDLTEIPEYNVILWKFGAGSSPIAEISREKQIFFTNDDCGRFRDRLKLHHQTGSLTITNITSEHAGLYKLEITGAKWKQFIVQHHLSLPLEVEYQDKNNYRCVINNPINNQTRQLDINKLCHTCAGVFGESVPVSVMEGDSVTLNTDLTEIPEYNVILWKFGAGSSPIAEISREKQIFFTYDDGGRFRDRLKLHHQTGSLTITNITSEHAGLYKLEITGATWSSKIFSVSVYARLPVPNIIRDCSSSSLQQNCSLLCSVVNVSRATLSWYKGNSLLSSISVSDLSISLSLPLEVEYQDKNTYSCVINNPISNQTRQLDINKLCTCAVFVSAPAGSLLIVAAFGIFLICRKHRKTDEEGKS</sequence>
<organism evidence="3 4">
    <name type="scientific">Cirrhinus mrigala</name>
    <name type="common">Mrigala</name>
    <dbReference type="NCBI Taxonomy" id="683832"/>
    <lineage>
        <taxon>Eukaryota</taxon>
        <taxon>Metazoa</taxon>
        <taxon>Chordata</taxon>
        <taxon>Craniata</taxon>
        <taxon>Vertebrata</taxon>
        <taxon>Euteleostomi</taxon>
        <taxon>Actinopterygii</taxon>
        <taxon>Neopterygii</taxon>
        <taxon>Teleostei</taxon>
        <taxon>Ostariophysi</taxon>
        <taxon>Cypriniformes</taxon>
        <taxon>Cyprinidae</taxon>
        <taxon>Labeoninae</taxon>
        <taxon>Labeonini</taxon>
        <taxon>Cirrhinus</taxon>
    </lineage>
</organism>
<dbReference type="AlphaFoldDB" id="A0ABD0MLR6"/>
<keyword evidence="1" id="KW-0812">Transmembrane</keyword>
<reference evidence="3 4" key="1">
    <citation type="submission" date="2024-05" db="EMBL/GenBank/DDBJ databases">
        <title>Genome sequencing and assembly of Indian major carp, Cirrhinus mrigala (Hamilton, 1822).</title>
        <authorList>
            <person name="Mohindra V."/>
            <person name="Chowdhury L.M."/>
            <person name="Lal K."/>
            <person name="Jena J.K."/>
        </authorList>
    </citation>
    <scope>NUCLEOTIDE SEQUENCE [LARGE SCALE GENOMIC DNA]</scope>
    <source>
        <strain evidence="3">CM1030</strain>
        <tissue evidence="3">Blood</tissue>
    </source>
</reference>
<dbReference type="SUPFAM" id="SSF48726">
    <property type="entry name" value="Immunoglobulin"/>
    <property type="match status" value="3"/>
</dbReference>
<protein>
    <recommendedName>
        <fullName evidence="2">Ig-like domain-containing protein</fullName>
    </recommendedName>
</protein>
<evidence type="ECO:0000259" key="2">
    <source>
        <dbReference type="PROSITE" id="PS50835"/>
    </source>
</evidence>
<dbReference type="InterPro" id="IPR003599">
    <property type="entry name" value="Ig_sub"/>
</dbReference>
<evidence type="ECO:0000313" key="3">
    <source>
        <dbReference type="EMBL" id="KAL0149461.1"/>
    </source>
</evidence>
<accession>A0ABD0MLR6</accession>
<keyword evidence="1" id="KW-1133">Transmembrane helix</keyword>
<name>A0ABD0MLR6_CIRMR</name>